<evidence type="ECO:0000313" key="2">
    <source>
        <dbReference type="EMBL" id="AFZ12938.1"/>
    </source>
</evidence>
<dbReference type="Proteomes" id="UP000010472">
    <property type="component" value="Chromosome"/>
</dbReference>
<reference evidence="2 3" key="1">
    <citation type="submission" date="2012-06" db="EMBL/GenBank/DDBJ databases">
        <title>Finished chromosome of genome of Crinalium epipsammum PCC 9333.</title>
        <authorList>
            <consortium name="US DOE Joint Genome Institute"/>
            <person name="Gugger M."/>
            <person name="Coursin T."/>
            <person name="Rippka R."/>
            <person name="Tandeau De Marsac N."/>
            <person name="Huntemann M."/>
            <person name="Wei C.-L."/>
            <person name="Han J."/>
            <person name="Detter J.C."/>
            <person name="Han C."/>
            <person name="Tapia R."/>
            <person name="Davenport K."/>
            <person name="Daligault H."/>
            <person name="Erkkila T."/>
            <person name="Gu W."/>
            <person name="Munk A.C.C."/>
            <person name="Teshima H."/>
            <person name="Xu Y."/>
            <person name="Chain P."/>
            <person name="Chen A."/>
            <person name="Krypides N."/>
            <person name="Mavromatis K."/>
            <person name="Markowitz V."/>
            <person name="Szeto E."/>
            <person name="Ivanova N."/>
            <person name="Mikhailova N."/>
            <person name="Ovchinnikova G."/>
            <person name="Pagani I."/>
            <person name="Pati A."/>
            <person name="Goodwin L."/>
            <person name="Peters L."/>
            <person name="Pitluck S."/>
            <person name="Woyke T."/>
            <person name="Kerfeld C."/>
        </authorList>
    </citation>
    <scope>NUCLEOTIDE SEQUENCE [LARGE SCALE GENOMIC DNA]</scope>
    <source>
        <strain evidence="2 3">PCC 9333</strain>
    </source>
</reference>
<dbReference type="RefSeq" id="WP_015203054.1">
    <property type="nucleotide sequence ID" value="NC_019753.1"/>
</dbReference>
<comment type="similarity">
    <text evidence="1">Belongs to the ycf54 family.</text>
</comment>
<protein>
    <recommendedName>
        <fullName evidence="4">DUF2488 family protein</fullName>
    </recommendedName>
</protein>
<proteinExistence type="inferred from homology"/>
<dbReference type="PANTHER" id="PTHR35319">
    <property type="match status" value="1"/>
</dbReference>
<dbReference type="Gene3D" id="3.30.70.1860">
    <property type="entry name" value="Uncharacterised protein family Ycf54"/>
    <property type="match status" value="1"/>
</dbReference>
<dbReference type="STRING" id="1173022.Cri9333_2060"/>
<gene>
    <name evidence="2" type="ORF">Cri9333_2060</name>
</gene>
<evidence type="ECO:0000256" key="1">
    <source>
        <dbReference type="ARBA" id="ARBA00043978"/>
    </source>
</evidence>
<evidence type="ECO:0000313" key="3">
    <source>
        <dbReference type="Proteomes" id="UP000010472"/>
    </source>
</evidence>
<dbReference type="PATRIC" id="fig|1173022.3.peg.2224"/>
<dbReference type="Pfam" id="PF10674">
    <property type="entry name" value="Ycf54"/>
    <property type="match status" value="1"/>
</dbReference>
<dbReference type="AlphaFoldDB" id="K9VXU4"/>
<dbReference type="InterPro" id="IPR038409">
    <property type="entry name" value="Ycf54-like_sf"/>
</dbReference>
<dbReference type="PANTHER" id="PTHR35319:SF2">
    <property type="entry name" value="YCF54"/>
    <property type="match status" value="1"/>
</dbReference>
<accession>K9VXU4</accession>
<dbReference type="OrthoDB" id="513872at2"/>
<dbReference type="EMBL" id="CP003620">
    <property type="protein sequence ID" value="AFZ12938.1"/>
    <property type="molecule type" value="Genomic_DNA"/>
</dbReference>
<sequence length="109" mass="12431">MQTYYYVLASQRFLIEEEGIDEVLKERIRNYHEQEKEIDFWLVKQPAFIEAPAMAAVKAKCPQPAAAIISTNPQFITWLKLRLEFVATGEFQAPCEAISDPKASLIPVS</sequence>
<organism evidence="2 3">
    <name type="scientific">Crinalium epipsammum PCC 9333</name>
    <dbReference type="NCBI Taxonomy" id="1173022"/>
    <lineage>
        <taxon>Bacteria</taxon>
        <taxon>Bacillati</taxon>
        <taxon>Cyanobacteriota</taxon>
        <taxon>Cyanophyceae</taxon>
        <taxon>Gomontiellales</taxon>
        <taxon>Gomontiellaceae</taxon>
        <taxon>Crinalium</taxon>
    </lineage>
</organism>
<keyword evidence="3" id="KW-1185">Reference proteome</keyword>
<evidence type="ECO:0008006" key="4">
    <source>
        <dbReference type="Google" id="ProtNLM"/>
    </source>
</evidence>
<dbReference type="HOGENOM" id="CLU_2194210_0_0_3"/>
<dbReference type="InterPro" id="IPR019616">
    <property type="entry name" value="Ycf54"/>
</dbReference>
<name>K9VXU4_9CYAN</name>
<dbReference type="eggNOG" id="ENOG50319CP">
    <property type="taxonomic scope" value="Bacteria"/>
</dbReference>
<dbReference type="KEGG" id="cep:Cri9333_2060"/>